<evidence type="ECO:0000256" key="1">
    <source>
        <dbReference type="ARBA" id="ARBA00022801"/>
    </source>
</evidence>
<protein>
    <submittedName>
        <fullName evidence="4">Haloalkane dehalogenase</fullName>
    </submittedName>
</protein>
<dbReference type="InterPro" id="IPR000639">
    <property type="entry name" value="Epox_hydrolase-like"/>
</dbReference>
<evidence type="ECO:0000313" key="5">
    <source>
        <dbReference type="Proteomes" id="UP000321424"/>
    </source>
</evidence>
<reference evidence="4 5" key="1">
    <citation type="submission" date="2019-07" db="EMBL/GenBank/DDBJ databases">
        <title>Whole genome shotgun sequence of Nocardia ninae NBRC 108245.</title>
        <authorList>
            <person name="Hosoyama A."/>
            <person name="Uohara A."/>
            <person name="Ohji S."/>
            <person name="Ichikawa N."/>
        </authorList>
    </citation>
    <scope>NUCLEOTIDE SEQUENCE [LARGE SCALE GENOMIC DNA]</scope>
    <source>
        <strain evidence="4 5">NBRC 108245</strain>
    </source>
</reference>
<keyword evidence="5" id="KW-1185">Reference proteome</keyword>
<dbReference type="Proteomes" id="UP000321424">
    <property type="component" value="Unassembled WGS sequence"/>
</dbReference>
<dbReference type="EMBL" id="BJXA01000083">
    <property type="protein sequence ID" value="GEM43002.1"/>
    <property type="molecule type" value="Genomic_DNA"/>
</dbReference>
<feature type="region of interest" description="Disordered" evidence="2">
    <location>
        <begin position="1"/>
        <end position="20"/>
    </location>
</feature>
<dbReference type="Pfam" id="PF00561">
    <property type="entry name" value="Abhydrolase_1"/>
    <property type="match status" value="1"/>
</dbReference>
<dbReference type="InterPro" id="IPR000073">
    <property type="entry name" value="AB_hydrolase_1"/>
</dbReference>
<dbReference type="GO" id="GO:0016787">
    <property type="term" value="F:hydrolase activity"/>
    <property type="evidence" value="ECO:0007669"/>
    <property type="project" value="UniProtKB-KW"/>
</dbReference>
<comment type="caution">
    <text evidence="4">The sequence shown here is derived from an EMBL/GenBank/DDBJ whole genome shotgun (WGS) entry which is preliminary data.</text>
</comment>
<dbReference type="SUPFAM" id="SSF53474">
    <property type="entry name" value="alpha/beta-Hydrolases"/>
    <property type="match status" value="1"/>
</dbReference>
<organism evidence="4 5">
    <name type="scientific">Nocardia ninae NBRC 108245</name>
    <dbReference type="NCBI Taxonomy" id="1210091"/>
    <lineage>
        <taxon>Bacteria</taxon>
        <taxon>Bacillati</taxon>
        <taxon>Actinomycetota</taxon>
        <taxon>Actinomycetes</taxon>
        <taxon>Mycobacteriales</taxon>
        <taxon>Nocardiaceae</taxon>
        <taxon>Nocardia</taxon>
    </lineage>
</organism>
<dbReference type="PANTHER" id="PTHR43329">
    <property type="entry name" value="EPOXIDE HYDROLASE"/>
    <property type="match status" value="1"/>
</dbReference>
<feature type="domain" description="AB hydrolase-1" evidence="3">
    <location>
        <begin position="53"/>
        <end position="287"/>
    </location>
</feature>
<dbReference type="PRINTS" id="PR00412">
    <property type="entry name" value="EPOXHYDRLASE"/>
</dbReference>
<sequence length="305" mass="33573">MLARSVGPPGDRIAGQGKTQGSRVIPVIEAIEIPTAAGTFDALSSGEAGGREVLLLHGFPEAAIEWEFQLHALGGGGCHVVAPDQRGYSPGVRPDKVADYRLEELVGDVIAIADQLGWQRFDLVGHDWGAYVGWVAAADIPERIRSFTAVSLPHPAAFLRAMTEDEDQAQRSQYFSLLRKPRVAERALLMDGGAGLRKIFEWKIDEERIDNYVHRLAQPEALTAALNWYRAMHLSGPTGPVSVPTLYVWSTDDSTVGSTAALATEKYVTGPYRFEMLEEVSHWIPEQAPEELTRLIMQHLLAHRT</sequence>
<proteinExistence type="predicted"/>
<evidence type="ECO:0000259" key="3">
    <source>
        <dbReference type="Pfam" id="PF00561"/>
    </source>
</evidence>
<keyword evidence="1" id="KW-0378">Hydrolase</keyword>
<name>A0A511MQZ0_9NOCA</name>
<dbReference type="InterPro" id="IPR029058">
    <property type="entry name" value="AB_hydrolase_fold"/>
</dbReference>
<accession>A0A511MQZ0</accession>
<dbReference type="AlphaFoldDB" id="A0A511MQZ0"/>
<evidence type="ECO:0000256" key="2">
    <source>
        <dbReference type="SAM" id="MobiDB-lite"/>
    </source>
</evidence>
<gene>
    <name evidence="4" type="primary">dhaA</name>
    <name evidence="4" type="ORF">NN4_75210</name>
</gene>
<dbReference type="Gene3D" id="3.40.50.1820">
    <property type="entry name" value="alpha/beta hydrolase"/>
    <property type="match status" value="1"/>
</dbReference>
<evidence type="ECO:0000313" key="4">
    <source>
        <dbReference type="EMBL" id="GEM43002.1"/>
    </source>
</evidence>